<dbReference type="PATRIC" id="fig|1423734.3.peg.182"/>
<name>A0A0R1XRK1_9LACO</name>
<keyword evidence="1" id="KW-0408">Iron</keyword>
<protein>
    <recommendedName>
        <fullName evidence="2">Ferrous iron transporter FeoA-like domain-containing protein</fullName>
    </recommendedName>
</protein>
<dbReference type="PANTHER" id="PTHR42954">
    <property type="entry name" value="FE(2+) TRANSPORT PROTEIN A"/>
    <property type="match status" value="1"/>
</dbReference>
<dbReference type="PANTHER" id="PTHR42954:SF2">
    <property type="entry name" value="FE(2+) TRANSPORT PROTEIN A"/>
    <property type="match status" value="1"/>
</dbReference>
<proteinExistence type="predicted"/>
<dbReference type="STRING" id="1423734.FC83_GL000182"/>
<dbReference type="GO" id="GO:0046914">
    <property type="term" value="F:transition metal ion binding"/>
    <property type="evidence" value="ECO:0007669"/>
    <property type="project" value="InterPro"/>
</dbReference>
<feature type="domain" description="Ferrous iron transporter FeoA-like" evidence="2">
    <location>
        <begin position="82"/>
        <end position="154"/>
    </location>
</feature>
<evidence type="ECO:0000313" key="3">
    <source>
        <dbReference type="EMBL" id="KRM32896.1"/>
    </source>
</evidence>
<evidence type="ECO:0000259" key="2">
    <source>
        <dbReference type="SMART" id="SM00899"/>
    </source>
</evidence>
<dbReference type="InterPro" id="IPR008988">
    <property type="entry name" value="Transcriptional_repressor_C"/>
</dbReference>
<feature type="domain" description="Ferrous iron transporter FeoA-like" evidence="2">
    <location>
        <begin position="2"/>
        <end position="72"/>
    </location>
</feature>
<keyword evidence="4" id="KW-1185">Reference proteome</keyword>
<organism evidence="3 4">
    <name type="scientific">Agrilactobacillus composti DSM 18527 = JCM 14202</name>
    <dbReference type="NCBI Taxonomy" id="1423734"/>
    <lineage>
        <taxon>Bacteria</taxon>
        <taxon>Bacillati</taxon>
        <taxon>Bacillota</taxon>
        <taxon>Bacilli</taxon>
        <taxon>Lactobacillales</taxon>
        <taxon>Lactobacillaceae</taxon>
        <taxon>Agrilactobacillus</taxon>
    </lineage>
</organism>
<dbReference type="Proteomes" id="UP000051236">
    <property type="component" value="Unassembled WGS sequence"/>
</dbReference>
<accession>A0A0R1XRK1</accession>
<dbReference type="InterPro" id="IPR038157">
    <property type="entry name" value="FeoA_core_dom"/>
</dbReference>
<dbReference type="SUPFAM" id="SSF50037">
    <property type="entry name" value="C-terminal domain of transcriptional repressors"/>
    <property type="match status" value="2"/>
</dbReference>
<reference evidence="3 4" key="1">
    <citation type="journal article" date="2015" name="Genome Announc.">
        <title>Expanding the biotechnology potential of lactobacilli through comparative genomics of 213 strains and associated genera.</title>
        <authorList>
            <person name="Sun Z."/>
            <person name="Harris H.M."/>
            <person name="McCann A."/>
            <person name="Guo C."/>
            <person name="Argimon S."/>
            <person name="Zhang W."/>
            <person name="Yang X."/>
            <person name="Jeffery I.B."/>
            <person name="Cooney J.C."/>
            <person name="Kagawa T.F."/>
            <person name="Liu W."/>
            <person name="Song Y."/>
            <person name="Salvetti E."/>
            <person name="Wrobel A."/>
            <person name="Rasinkangas P."/>
            <person name="Parkhill J."/>
            <person name="Rea M.C."/>
            <person name="O'Sullivan O."/>
            <person name="Ritari J."/>
            <person name="Douillard F.P."/>
            <person name="Paul Ross R."/>
            <person name="Yang R."/>
            <person name="Briner A.E."/>
            <person name="Felis G.E."/>
            <person name="de Vos W.M."/>
            <person name="Barrangou R."/>
            <person name="Klaenhammer T.R."/>
            <person name="Caufield P.W."/>
            <person name="Cui Y."/>
            <person name="Zhang H."/>
            <person name="O'Toole P.W."/>
        </authorList>
    </citation>
    <scope>NUCLEOTIDE SEQUENCE [LARGE SCALE GENOMIC DNA]</scope>
    <source>
        <strain evidence="3 4">DSM 18527</strain>
    </source>
</reference>
<dbReference type="Gene3D" id="2.30.30.90">
    <property type="match status" value="2"/>
</dbReference>
<evidence type="ECO:0000256" key="1">
    <source>
        <dbReference type="ARBA" id="ARBA00023004"/>
    </source>
</evidence>
<dbReference type="Pfam" id="PF04023">
    <property type="entry name" value="FeoA"/>
    <property type="match status" value="2"/>
</dbReference>
<dbReference type="InterPro" id="IPR007167">
    <property type="entry name" value="Fe-transptr_FeoA-like"/>
</dbReference>
<sequence length="158" mass="17223">MIPLTEGQIGMVYSVTNNPKLQDKDQHLRDLGFVTGAELHVISSSKDAMIVMVRGSRVALNKDTAALVYIEPMREGSRADWESLDKLAVGGTGRVGAILGKGAIKRRLMDMGITRGVSVLVRKVAPLGDPIQVNIRGYELSLRKSEAQLVLVEEDTHD</sequence>
<dbReference type="AlphaFoldDB" id="A0A0R1XRK1"/>
<gene>
    <name evidence="3" type="ORF">FC83_GL000182</name>
</gene>
<dbReference type="EMBL" id="AZGA01000065">
    <property type="protein sequence ID" value="KRM32896.1"/>
    <property type="molecule type" value="Genomic_DNA"/>
</dbReference>
<dbReference type="RefSeq" id="WP_035451804.1">
    <property type="nucleotide sequence ID" value="NZ_AZGA01000065.1"/>
</dbReference>
<dbReference type="InterPro" id="IPR052713">
    <property type="entry name" value="FeoA"/>
</dbReference>
<dbReference type="SMART" id="SM00899">
    <property type="entry name" value="FeoA"/>
    <property type="match status" value="2"/>
</dbReference>
<comment type="caution">
    <text evidence="3">The sequence shown here is derived from an EMBL/GenBank/DDBJ whole genome shotgun (WGS) entry which is preliminary data.</text>
</comment>
<dbReference type="OrthoDB" id="9811076at2"/>
<evidence type="ECO:0000313" key="4">
    <source>
        <dbReference type="Proteomes" id="UP000051236"/>
    </source>
</evidence>
<dbReference type="eggNOG" id="COG1918">
    <property type="taxonomic scope" value="Bacteria"/>
</dbReference>